<keyword evidence="1" id="KW-0479">Metal-binding</keyword>
<keyword evidence="2 4" id="KW-0378">Hydrolase</keyword>
<keyword evidence="5" id="KW-1185">Reference proteome</keyword>
<dbReference type="InterPro" id="IPR011330">
    <property type="entry name" value="Glyco_hydro/deAcase_b/a-brl"/>
</dbReference>
<dbReference type="Gene3D" id="3.20.20.370">
    <property type="entry name" value="Glycoside hydrolase/deacetylase"/>
    <property type="match status" value="1"/>
</dbReference>
<evidence type="ECO:0000256" key="2">
    <source>
        <dbReference type="ARBA" id="ARBA00022801"/>
    </source>
</evidence>
<dbReference type="Proteomes" id="UP001589585">
    <property type="component" value="Unassembled WGS sequence"/>
</dbReference>
<dbReference type="PANTHER" id="PTHR10587">
    <property type="entry name" value="GLYCOSYL TRANSFERASE-RELATED"/>
    <property type="match status" value="1"/>
</dbReference>
<protein>
    <submittedName>
        <fullName evidence="4">Polysaccharide deacetylase family protein</fullName>
        <ecNumber evidence="4">3.-.-.-</ecNumber>
    </submittedName>
</protein>
<evidence type="ECO:0000256" key="1">
    <source>
        <dbReference type="ARBA" id="ARBA00022723"/>
    </source>
</evidence>
<dbReference type="Pfam" id="PF01522">
    <property type="entry name" value="Polysacc_deac_1"/>
    <property type="match status" value="1"/>
</dbReference>
<evidence type="ECO:0000313" key="4">
    <source>
        <dbReference type="EMBL" id="MFB9055923.1"/>
    </source>
</evidence>
<feature type="domain" description="NodB homology" evidence="3">
    <location>
        <begin position="28"/>
        <end position="222"/>
    </location>
</feature>
<comment type="caution">
    <text evidence="4">The sequence shown here is derived from an EMBL/GenBank/DDBJ whole genome shotgun (WGS) entry which is preliminary data.</text>
</comment>
<name>A0ABV5F906_9FLAO</name>
<gene>
    <name evidence="4" type="ORF">ACFFU9_04135</name>
</gene>
<evidence type="ECO:0000313" key="5">
    <source>
        <dbReference type="Proteomes" id="UP001589585"/>
    </source>
</evidence>
<reference evidence="4 5" key="1">
    <citation type="submission" date="2024-09" db="EMBL/GenBank/DDBJ databases">
        <authorList>
            <person name="Sun Q."/>
            <person name="Mori K."/>
        </authorList>
    </citation>
    <scope>NUCLEOTIDE SEQUENCE [LARGE SCALE GENOMIC DNA]</scope>
    <source>
        <strain evidence="4 5">CECT 8622</strain>
    </source>
</reference>
<dbReference type="EC" id="3.-.-.-" evidence="4"/>
<dbReference type="PANTHER" id="PTHR10587:SF133">
    <property type="entry name" value="CHITIN DEACETYLASE 1-RELATED"/>
    <property type="match status" value="1"/>
</dbReference>
<dbReference type="EMBL" id="JBHMFC010000011">
    <property type="protein sequence ID" value="MFB9055923.1"/>
    <property type="molecule type" value="Genomic_DNA"/>
</dbReference>
<dbReference type="PROSITE" id="PS51677">
    <property type="entry name" value="NODB"/>
    <property type="match status" value="1"/>
</dbReference>
<dbReference type="RefSeq" id="WP_379860114.1">
    <property type="nucleotide sequence ID" value="NZ_JBHMFC010000011.1"/>
</dbReference>
<sequence length="225" mass="26050">MSLIPTKTPLAVKKLFPNYTWNLSTAKKTIYLTFDDGPTPEITNWTLSVLKQYHAKATFFCIGDNAEKHPEVFKTILKDGHTIGNHTHNHLNGWKTKTKEYLRSIEKTHAVLQSYFSKHETGVRLNDQEWHNPLLFRPPYGRIKPKQGRRLRALGYKIIMWDILSFDWDASVSPETCAKRVINKTSNGSIIVFHDSKKASKNMMYALPKVLDYFSKRGYSFESIK</sequence>
<dbReference type="CDD" id="cd10917">
    <property type="entry name" value="CE4_NodB_like_6s_7s"/>
    <property type="match status" value="1"/>
</dbReference>
<organism evidence="4 5">
    <name type="scientific">Mariniflexile ostreae</name>
    <dbReference type="NCBI Taxonomy" id="1520892"/>
    <lineage>
        <taxon>Bacteria</taxon>
        <taxon>Pseudomonadati</taxon>
        <taxon>Bacteroidota</taxon>
        <taxon>Flavobacteriia</taxon>
        <taxon>Flavobacteriales</taxon>
        <taxon>Flavobacteriaceae</taxon>
        <taxon>Mariniflexile</taxon>
    </lineage>
</organism>
<dbReference type="GO" id="GO:0016787">
    <property type="term" value="F:hydrolase activity"/>
    <property type="evidence" value="ECO:0007669"/>
    <property type="project" value="UniProtKB-KW"/>
</dbReference>
<dbReference type="SUPFAM" id="SSF88713">
    <property type="entry name" value="Glycoside hydrolase/deacetylase"/>
    <property type="match status" value="1"/>
</dbReference>
<accession>A0ABV5F906</accession>
<dbReference type="InterPro" id="IPR002509">
    <property type="entry name" value="NODB_dom"/>
</dbReference>
<proteinExistence type="predicted"/>
<dbReference type="InterPro" id="IPR050248">
    <property type="entry name" value="Polysacc_deacetylase_ArnD"/>
</dbReference>
<evidence type="ECO:0000259" key="3">
    <source>
        <dbReference type="PROSITE" id="PS51677"/>
    </source>
</evidence>